<dbReference type="Proteomes" id="UP000238882">
    <property type="component" value="Unassembled WGS sequence"/>
</dbReference>
<dbReference type="InterPro" id="IPR011006">
    <property type="entry name" value="CheY-like_superfamily"/>
</dbReference>
<evidence type="ECO:0000256" key="2">
    <source>
        <dbReference type="PROSITE-ProRule" id="PRU00169"/>
    </source>
</evidence>
<feature type="modified residue" description="4-aspartylphosphate" evidence="2">
    <location>
        <position position="57"/>
    </location>
</feature>
<keyword evidence="6" id="KW-1185">Reference proteome</keyword>
<dbReference type="SUPFAM" id="SSF52172">
    <property type="entry name" value="CheY-like"/>
    <property type="match status" value="1"/>
</dbReference>
<organism evidence="5 6">
    <name type="scientific">Polaribacter porphyrae</name>
    <dbReference type="NCBI Taxonomy" id="1137780"/>
    <lineage>
        <taxon>Bacteria</taxon>
        <taxon>Pseudomonadati</taxon>
        <taxon>Bacteroidota</taxon>
        <taxon>Flavobacteriia</taxon>
        <taxon>Flavobacteriales</taxon>
        <taxon>Flavobacteriaceae</taxon>
    </lineage>
</organism>
<dbReference type="InterPro" id="IPR001789">
    <property type="entry name" value="Sig_transdc_resp-reg_receiver"/>
</dbReference>
<dbReference type="SMART" id="SM00448">
    <property type="entry name" value="REC"/>
    <property type="match status" value="1"/>
</dbReference>
<dbReference type="Pfam" id="PF00072">
    <property type="entry name" value="Response_reg"/>
    <property type="match status" value="1"/>
</dbReference>
<evidence type="ECO:0000313" key="6">
    <source>
        <dbReference type="Proteomes" id="UP000238882"/>
    </source>
</evidence>
<reference evidence="5 6" key="1">
    <citation type="submission" date="2016-12" db="EMBL/GenBank/DDBJ databases">
        <title>Trade-off between light-utilization and light-protection in marine flavobacteria.</title>
        <authorList>
            <person name="Kumagai Y."/>
            <person name="Yoshizawa S."/>
            <person name="Kogure K."/>
            <person name="Iwasaki W."/>
        </authorList>
    </citation>
    <scope>NUCLEOTIDE SEQUENCE [LARGE SCALE GENOMIC DNA]</scope>
    <source>
        <strain evidence="5 6">NBRC 108759</strain>
    </source>
</reference>
<dbReference type="GO" id="GO:0006355">
    <property type="term" value="P:regulation of DNA-templated transcription"/>
    <property type="evidence" value="ECO:0007669"/>
    <property type="project" value="InterPro"/>
</dbReference>
<name>A0A2S7WSQ2_9FLAO</name>
<dbReference type="EMBL" id="MSCN01000001">
    <property type="protein sequence ID" value="PQJ80628.1"/>
    <property type="molecule type" value="Genomic_DNA"/>
</dbReference>
<sequence length="223" mass="25990">MKNKLKILLVEDSVSFAQGMELLLLQHPKIEKVLHTINYEATLDALKINSIDIIILDLNFETKQFDGFMIAKKVKQQYPAIKIMILTQHTRKHHYNRLLNECNIDAYLDKQLGIEETYAAIGTVMKGQHYIDKNISEMLDIEHWMQASMREQEVIVQLMKGLTQKEIADKLFISPKTVEVHIRNLFHKFNVKNTTELVSKYIRYKNANRENIDESTSPFKSLG</sequence>
<dbReference type="Pfam" id="PF00196">
    <property type="entry name" value="GerE"/>
    <property type="match status" value="1"/>
</dbReference>
<dbReference type="InterPro" id="IPR039420">
    <property type="entry name" value="WalR-like"/>
</dbReference>
<gene>
    <name evidence="5" type="ORF">BTO18_16235</name>
</gene>
<comment type="caution">
    <text evidence="5">The sequence shown here is derived from an EMBL/GenBank/DDBJ whole genome shotgun (WGS) entry which is preliminary data.</text>
</comment>
<evidence type="ECO:0000256" key="1">
    <source>
        <dbReference type="ARBA" id="ARBA00023125"/>
    </source>
</evidence>
<feature type="domain" description="HTH luxR-type" evidence="3">
    <location>
        <begin position="140"/>
        <end position="205"/>
    </location>
</feature>
<dbReference type="OrthoDB" id="9795108at2"/>
<dbReference type="PRINTS" id="PR00038">
    <property type="entry name" value="HTHLUXR"/>
</dbReference>
<dbReference type="PROSITE" id="PS50110">
    <property type="entry name" value="RESPONSE_REGULATORY"/>
    <property type="match status" value="1"/>
</dbReference>
<dbReference type="Gene3D" id="1.10.10.10">
    <property type="entry name" value="Winged helix-like DNA-binding domain superfamily/Winged helix DNA-binding domain"/>
    <property type="match status" value="1"/>
</dbReference>
<evidence type="ECO:0000259" key="4">
    <source>
        <dbReference type="PROSITE" id="PS50110"/>
    </source>
</evidence>
<dbReference type="PANTHER" id="PTHR43214:SF43">
    <property type="entry name" value="TWO-COMPONENT RESPONSE REGULATOR"/>
    <property type="match status" value="1"/>
</dbReference>
<dbReference type="AlphaFoldDB" id="A0A2S7WSQ2"/>
<dbReference type="SUPFAM" id="SSF46894">
    <property type="entry name" value="C-terminal effector domain of the bipartite response regulators"/>
    <property type="match status" value="1"/>
</dbReference>
<dbReference type="SMART" id="SM00421">
    <property type="entry name" value="HTH_LUXR"/>
    <property type="match status" value="1"/>
</dbReference>
<accession>A0A2S7WSQ2</accession>
<dbReference type="PANTHER" id="PTHR43214">
    <property type="entry name" value="TWO-COMPONENT RESPONSE REGULATOR"/>
    <property type="match status" value="1"/>
</dbReference>
<dbReference type="InterPro" id="IPR000792">
    <property type="entry name" value="Tscrpt_reg_LuxR_C"/>
</dbReference>
<dbReference type="CDD" id="cd06170">
    <property type="entry name" value="LuxR_C_like"/>
    <property type="match status" value="1"/>
</dbReference>
<dbReference type="InterPro" id="IPR036388">
    <property type="entry name" value="WH-like_DNA-bd_sf"/>
</dbReference>
<dbReference type="RefSeq" id="WP_105017229.1">
    <property type="nucleotide sequence ID" value="NZ_MSCN01000001.1"/>
</dbReference>
<evidence type="ECO:0000259" key="3">
    <source>
        <dbReference type="PROSITE" id="PS50043"/>
    </source>
</evidence>
<feature type="domain" description="Response regulatory" evidence="4">
    <location>
        <begin position="6"/>
        <end position="125"/>
    </location>
</feature>
<dbReference type="Gene3D" id="3.40.50.2300">
    <property type="match status" value="1"/>
</dbReference>
<proteinExistence type="predicted"/>
<evidence type="ECO:0000313" key="5">
    <source>
        <dbReference type="EMBL" id="PQJ80628.1"/>
    </source>
</evidence>
<evidence type="ECO:0008006" key="7">
    <source>
        <dbReference type="Google" id="ProtNLM"/>
    </source>
</evidence>
<keyword evidence="1" id="KW-0238">DNA-binding</keyword>
<dbReference type="GO" id="GO:0003677">
    <property type="term" value="F:DNA binding"/>
    <property type="evidence" value="ECO:0007669"/>
    <property type="project" value="UniProtKB-KW"/>
</dbReference>
<dbReference type="PROSITE" id="PS50043">
    <property type="entry name" value="HTH_LUXR_2"/>
    <property type="match status" value="1"/>
</dbReference>
<protein>
    <recommendedName>
        <fullName evidence="7">DNA-binding response regulator</fullName>
    </recommendedName>
</protein>
<keyword evidence="2" id="KW-0597">Phosphoprotein</keyword>
<dbReference type="GO" id="GO:0000160">
    <property type="term" value="P:phosphorelay signal transduction system"/>
    <property type="evidence" value="ECO:0007669"/>
    <property type="project" value="InterPro"/>
</dbReference>
<dbReference type="InterPro" id="IPR016032">
    <property type="entry name" value="Sig_transdc_resp-reg_C-effctor"/>
</dbReference>